<feature type="domain" description="Methyl-accepting transducer" evidence="3">
    <location>
        <begin position="1"/>
        <end position="82"/>
    </location>
</feature>
<gene>
    <name evidence="4" type="ORF">JK635_09460</name>
</gene>
<proteinExistence type="predicted"/>
<dbReference type="EMBL" id="JAESWB010000168">
    <property type="protein sequence ID" value="MBL4952435.1"/>
    <property type="molecule type" value="Genomic_DNA"/>
</dbReference>
<evidence type="ECO:0000313" key="4">
    <source>
        <dbReference type="EMBL" id="MBL4952435.1"/>
    </source>
</evidence>
<organism evidence="4 5">
    <name type="scientific">Neobacillus paridis</name>
    <dbReference type="NCBI Taxonomy" id="2803862"/>
    <lineage>
        <taxon>Bacteria</taxon>
        <taxon>Bacillati</taxon>
        <taxon>Bacillota</taxon>
        <taxon>Bacilli</taxon>
        <taxon>Bacillales</taxon>
        <taxon>Bacillaceae</taxon>
        <taxon>Neobacillus</taxon>
    </lineage>
</organism>
<dbReference type="Pfam" id="PF00015">
    <property type="entry name" value="MCPsignal"/>
    <property type="match status" value="1"/>
</dbReference>
<dbReference type="SUPFAM" id="SSF58104">
    <property type="entry name" value="Methyl-accepting chemotaxis protein (MCP) signaling domain"/>
    <property type="match status" value="1"/>
</dbReference>
<evidence type="ECO:0000259" key="3">
    <source>
        <dbReference type="PROSITE" id="PS50111"/>
    </source>
</evidence>
<dbReference type="PANTHER" id="PTHR32089:SF112">
    <property type="entry name" value="LYSOZYME-LIKE PROTEIN-RELATED"/>
    <property type="match status" value="1"/>
</dbReference>
<comment type="caution">
    <text evidence="4">The sequence shown here is derived from an EMBL/GenBank/DDBJ whole genome shotgun (WGS) entry which is preliminary data.</text>
</comment>
<reference evidence="4 5" key="1">
    <citation type="submission" date="2021-01" db="EMBL/GenBank/DDBJ databases">
        <title>Genome public.</title>
        <authorList>
            <person name="Liu C."/>
            <person name="Sun Q."/>
        </authorList>
    </citation>
    <scope>NUCLEOTIDE SEQUENCE [LARGE SCALE GENOMIC DNA]</scope>
    <source>
        <strain evidence="4 5">YIM B02564</strain>
    </source>
</reference>
<dbReference type="PANTHER" id="PTHR32089">
    <property type="entry name" value="METHYL-ACCEPTING CHEMOTAXIS PROTEIN MCPB"/>
    <property type="match status" value="1"/>
</dbReference>
<keyword evidence="5" id="KW-1185">Reference proteome</keyword>
<evidence type="ECO:0000256" key="2">
    <source>
        <dbReference type="PROSITE-ProRule" id="PRU00284"/>
    </source>
</evidence>
<name>A0ABS1TMB0_9BACI</name>
<dbReference type="Proteomes" id="UP000623967">
    <property type="component" value="Unassembled WGS sequence"/>
</dbReference>
<sequence length="82" mass="9010">MNIAAIEAARAGVHGRGFAVVADEVRKLANNSNEAIEGVNSNIKNITNEVSKVTQITEILQKIVEETQVKIDKTMEEFKTIK</sequence>
<dbReference type="InterPro" id="IPR004089">
    <property type="entry name" value="MCPsignal_dom"/>
</dbReference>
<protein>
    <submittedName>
        <fullName evidence="4">Chemotaxis protein</fullName>
    </submittedName>
</protein>
<evidence type="ECO:0000256" key="1">
    <source>
        <dbReference type="ARBA" id="ARBA00023224"/>
    </source>
</evidence>
<dbReference type="PROSITE" id="PS50111">
    <property type="entry name" value="CHEMOTAXIS_TRANSDUC_2"/>
    <property type="match status" value="1"/>
</dbReference>
<accession>A0ABS1TMB0</accession>
<evidence type="ECO:0000313" key="5">
    <source>
        <dbReference type="Proteomes" id="UP000623967"/>
    </source>
</evidence>
<keyword evidence="1 2" id="KW-0807">Transducer</keyword>
<dbReference type="Gene3D" id="1.10.287.950">
    <property type="entry name" value="Methyl-accepting chemotaxis protein"/>
    <property type="match status" value="1"/>
</dbReference>